<keyword evidence="6" id="KW-0813">Transport</keyword>
<feature type="transmembrane region" description="Helical" evidence="8">
    <location>
        <begin position="43"/>
        <end position="62"/>
    </location>
</feature>
<feature type="transmembrane region" description="Helical" evidence="8">
    <location>
        <begin position="82"/>
        <end position="105"/>
    </location>
</feature>
<feature type="compositionally biased region" description="Low complexity" evidence="7">
    <location>
        <begin position="318"/>
        <end position="349"/>
    </location>
</feature>
<keyword evidence="5 8" id="KW-0472">Membrane</keyword>
<name>A0ABV5WZ44_9MICO</name>
<accession>A0ABV5WZ44</accession>
<dbReference type="Pfam" id="PF00950">
    <property type="entry name" value="ABC-3"/>
    <property type="match status" value="1"/>
</dbReference>
<evidence type="ECO:0000256" key="1">
    <source>
        <dbReference type="ARBA" id="ARBA00004141"/>
    </source>
</evidence>
<feature type="transmembrane region" description="Helical" evidence="8">
    <location>
        <begin position="117"/>
        <end position="137"/>
    </location>
</feature>
<dbReference type="InterPro" id="IPR001626">
    <property type="entry name" value="ABC_TroCD"/>
</dbReference>
<feature type="region of interest" description="Disordered" evidence="7">
    <location>
        <begin position="301"/>
        <end position="362"/>
    </location>
</feature>
<evidence type="ECO:0000313" key="9">
    <source>
        <dbReference type="EMBL" id="MFB9775423.1"/>
    </source>
</evidence>
<evidence type="ECO:0000256" key="8">
    <source>
        <dbReference type="SAM" id="Phobius"/>
    </source>
</evidence>
<feature type="transmembrane region" description="Helical" evidence="8">
    <location>
        <begin position="198"/>
        <end position="231"/>
    </location>
</feature>
<feature type="transmembrane region" description="Helical" evidence="8">
    <location>
        <begin position="243"/>
        <end position="267"/>
    </location>
</feature>
<reference evidence="9 10" key="1">
    <citation type="submission" date="2024-09" db="EMBL/GenBank/DDBJ databases">
        <authorList>
            <person name="Sun Q."/>
            <person name="Mori K."/>
        </authorList>
    </citation>
    <scope>NUCLEOTIDE SEQUENCE [LARGE SCALE GENOMIC DNA]</scope>
    <source>
        <strain evidence="9 10">JCM 11683</strain>
    </source>
</reference>
<evidence type="ECO:0000256" key="6">
    <source>
        <dbReference type="RuleBase" id="RU003943"/>
    </source>
</evidence>
<feature type="transmembrane region" description="Helical" evidence="8">
    <location>
        <begin position="273"/>
        <end position="292"/>
    </location>
</feature>
<comment type="caution">
    <text evidence="9">The sequence shown here is derived from an EMBL/GenBank/DDBJ whole genome shotgun (WGS) entry which is preliminary data.</text>
</comment>
<dbReference type="PANTHER" id="PTHR30477:SF0">
    <property type="entry name" value="METAL TRANSPORT SYSTEM MEMBRANE PROTEIN TM_0125-RELATED"/>
    <property type="match status" value="1"/>
</dbReference>
<evidence type="ECO:0000256" key="5">
    <source>
        <dbReference type="ARBA" id="ARBA00023136"/>
    </source>
</evidence>
<feature type="transmembrane region" description="Helical" evidence="8">
    <location>
        <begin position="158"/>
        <end position="178"/>
    </location>
</feature>
<organism evidence="9 10">
    <name type="scientific">Brevibacterium otitidis</name>
    <dbReference type="NCBI Taxonomy" id="53364"/>
    <lineage>
        <taxon>Bacteria</taxon>
        <taxon>Bacillati</taxon>
        <taxon>Actinomycetota</taxon>
        <taxon>Actinomycetes</taxon>
        <taxon>Micrococcales</taxon>
        <taxon>Brevibacteriaceae</taxon>
        <taxon>Brevibacterium</taxon>
    </lineage>
</organism>
<dbReference type="SUPFAM" id="SSF81345">
    <property type="entry name" value="ABC transporter involved in vitamin B12 uptake, BtuC"/>
    <property type="match status" value="1"/>
</dbReference>
<keyword evidence="4 8" id="KW-1133">Transmembrane helix</keyword>
<dbReference type="Gene3D" id="1.10.3470.10">
    <property type="entry name" value="ABC transporter involved in vitamin B12 uptake, BtuC"/>
    <property type="match status" value="1"/>
</dbReference>
<dbReference type="EMBL" id="JBHMAU010000025">
    <property type="protein sequence ID" value="MFB9775423.1"/>
    <property type="molecule type" value="Genomic_DNA"/>
</dbReference>
<comment type="similarity">
    <text evidence="2 6">Belongs to the ABC-3 integral membrane protein family.</text>
</comment>
<dbReference type="RefSeq" id="WP_376838606.1">
    <property type="nucleotide sequence ID" value="NZ_JBHMAU010000025.1"/>
</dbReference>
<evidence type="ECO:0000256" key="2">
    <source>
        <dbReference type="ARBA" id="ARBA00008034"/>
    </source>
</evidence>
<sequence length="362" mass="37134">MTHLAANTTHLAANITHLAANILTEYFTFENYGELVVLLQNSLIAAALLGVVGGLISVFVMARDIAFAVHGVAELSFAGASFALLISFDVVYGSIIGSLLAALVIGVGGARSSEKNTITGVLMPFGLGLGILFLALYDGRAANKFGLLTGQIVAINASQIRTLVICAIIVLMVLLIVWRPLTFASIDPAVARAKGVPVTALTIIFMLALGLAVALSVQVVGVLLVLALLVTPAAAATQVSASPILVPVLSMAFAVTASVGGILIALGSPVVPISPFVTTISFLIYLICRLIGRRRKSRHTRARIRREADIHRHPSLTGPEAGVAGAAAERSAAEEAVAGAGPASGAEPSIAEAGPTSGAEPR</sequence>
<proteinExistence type="inferred from homology"/>
<evidence type="ECO:0000256" key="7">
    <source>
        <dbReference type="SAM" id="MobiDB-lite"/>
    </source>
</evidence>
<keyword evidence="10" id="KW-1185">Reference proteome</keyword>
<gene>
    <name evidence="9" type="ORF">ACFFN1_03195</name>
</gene>
<evidence type="ECO:0000256" key="3">
    <source>
        <dbReference type="ARBA" id="ARBA00022692"/>
    </source>
</evidence>
<keyword evidence="3 6" id="KW-0812">Transmembrane</keyword>
<comment type="subcellular location">
    <subcellularLocation>
        <location evidence="6">Cell membrane</location>
        <topology evidence="6">Multi-pass membrane protein</topology>
    </subcellularLocation>
    <subcellularLocation>
        <location evidence="1">Membrane</location>
        <topology evidence="1">Multi-pass membrane protein</topology>
    </subcellularLocation>
</comment>
<dbReference type="InterPro" id="IPR037294">
    <property type="entry name" value="ABC_BtuC-like"/>
</dbReference>
<dbReference type="PANTHER" id="PTHR30477">
    <property type="entry name" value="ABC-TRANSPORTER METAL-BINDING PROTEIN"/>
    <property type="match status" value="1"/>
</dbReference>
<protein>
    <submittedName>
        <fullName evidence="9">Metal ABC transporter permease</fullName>
    </submittedName>
</protein>
<dbReference type="Proteomes" id="UP001589707">
    <property type="component" value="Unassembled WGS sequence"/>
</dbReference>
<evidence type="ECO:0000313" key="10">
    <source>
        <dbReference type="Proteomes" id="UP001589707"/>
    </source>
</evidence>
<evidence type="ECO:0000256" key="4">
    <source>
        <dbReference type="ARBA" id="ARBA00022989"/>
    </source>
</evidence>